<feature type="region of interest" description="Disordered" evidence="1">
    <location>
        <begin position="1"/>
        <end position="23"/>
    </location>
</feature>
<organism evidence="2">
    <name type="scientific">Solanum chilense</name>
    <name type="common">Tomato</name>
    <name type="synonym">Lycopersicon chilense</name>
    <dbReference type="NCBI Taxonomy" id="4083"/>
    <lineage>
        <taxon>Eukaryota</taxon>
        <taxon>Viridiplantae</taxon>
        <taxon>Streptophyta</taxon>
        <taxon>Embryophyta</taxon>
        <taxon>Tracheophyta</taxon>
        <taxon>Spermatophyta</taxon>
        <taxon>Magnoliopsida</taxon>
        <taxon>eudicotyledons</taxon>
        <taxon>Gunneridae</taxon>
        <taxon>Pentapetalae</taxon>
        <taxon>asterids</taxon>
        <taxon>lamiids</taxon>
        <taxon>Solanales</taxon>
        <taxon>Solanaceae</taxon>
        <taxon>Solanoideae</taxon>
        <taxon>Solaneae</taxon>
        <taxon>Solanum</taxon>
        <taxon>Solanum subgen. Lycopersicon</taxon>
    </lineage>
</organism>
<proteinExistence type="predicted"/>
<evidence type="ECO:0000256" key="1">
    <source>
        <dbReference type="SAM" id="MobiDB-lite"/>
    </source>
</evidence>
<comment type="caution">
    <text evidence="2">The sequence shown here is derived from an EMBL/GenBank/DDBJ whole genome shotgun (WGS) entry which is preliminary data.</text>
</comment>
<protein>
    <submittedName>
        <fullName evidence="2">Uncharacterized protein</fullName>
    </submittedName>
</protein>
<dbReference type="EMBL" id="RXGB01005026">
    <property type="protein sequence ID" value="TMW88549.1"/>
    <property type="molecule type" value="Genomic_DNA"/>
</dbReference>
<gene>
    <name evidence="2" type="ORF">EJD97_018411</name>
</gene>
<evidence type="ECO:0000313" key="2">
    <source>
        <dbReference type="EMBL" id="TMW88549.1"/>
    </source>
</evidence>
<sequence length="67" mass="7275">MSSPCNCSVSRSLSRSCSSSNAHSISRSCNYKLQNGPHSKGDNQQHRNYLIAAVAGCSVILLQEFPF</sequence>
<dbReference type="AlphaFoldDB" id="A0A6N2B4N7"/>
<accession>A0A6N2B4N7</accession>
<reference evidence="2" key="1">
    <citation type="submission" date="2019-05" db="EMBL/GenBank/DDBJ databases">
        <title>The de novo reference genome and transcriptome assemblies of the wild tomato species Solanum chilense.</title>
        <authorList>
            <person name="Stam R."/>
            <person name="Nosenko T."/>
            <person name="Hoerger A.C."/>
            <person name="Stephan W."/>
            <person name="Seidel M.A."/>
            <person name="Kuhn J.M.M."/>
            <person name="Haberer G."/>
            <person name="Tellier A."/>
        </authorList>
    </citation>
    <scope>NUCLEOTIDE SEQUENCE</scope>
    <source>
        <tissue evidence="2">Mature leaves</tissue>
    </source>
</reference>
<name>A0A6N2B4N7_SOLCI</name>